<dbReference type="RefSeq" id="WP_148984375.1">
    <property type="nucleotide sequence ID" value="NZ_JBNILK010000001.1"/>
</dbReference>
<name>A0A5D4S193_9BACI</name>
<organism evidence="1 2">
    <name type="scientific">Rossellomorea marisflavi</name>
    <dbReference type="NCBI Taxonomy" id="189381"/>
    <lineage>
        <taxon>Bacteria</taxon>
        <taxon>Bacillati</taxon>
        <taxon>Bacillota</taxon>
        <taxon>Bacilli</taxon>
        <taxon>Bacillales</taxon>
        <taxon>Bacillaceae</taxon>
        <taxon>Rossellomorea</taxon>
    </lineage>
</organism>
<reference evidence="1 2" key="1">
    <citation type="submission" date="2019-08" db="EMBL/GenBank/DDBJ databases">
        <title>Bacillus genomes from the desert of Cuatro Cienegas, Coahuila.</title>
        <authorList>
            <person name="Olmedo-Alvarez G."/>
        </authorList>
    </citation>
    <scope>NUCLEOTIDE SEQUENCE [LARGE SCALE GENOMIC DNA]</scope>
    <source>
        <strain evidence="1 2">CH108_3D</strain>
    </source>
</reference>
<gene>
    <name evidence="1" type="ORF">FZC83_01860</name>
</gene>
<dbReference type="Proteomes" id="UP000322997">
    <property type="component" value="Unassembled WGS sequence"/>
</dbReference>
<evidence type="ECO:0000313" key="1">
    <source>
        <dbReference type="EMBL" id="TYS56341.1"/>
    </source>
</evidence>
<protein>
    <submittedName>
        <fullName evidence="1">Uncharacterized protein</fullName>
    </submittedName>
</protein>
<dbReference type="AlphaFoldDB" id="A0A5D4S193"/>
<evidence type="ECO:0000313" key="2">
    <source>
        <dbReference type="Proteomes" id="UP000322997"/>
    </source>
</evidence>
<sequence length="86" mass="9933">MARVGMDLAQFNKFMKRCSQDFRVRYITPTIHPGFKKIVSIIIHTNDESKEFTITNNPDENFNLTVEVNKYLDEMKSEGSVGTVFV</sequence>
<accession>A0A5D4S193</accession>
<comment type="caution">
    <text evidence="1">The sequence shown here is derived from an EMBL/GenBank/DDBJ whole genome shotgun (WGS) entry which is preliminary data.</text>
</comment>
<proteinExistence type="predicted"/>
<dbReference type="EMBL" id="VTEQ01000001">
    <property type="protein sequence ID" value="TYS56341.1"/>
    <property type="molecule type" value="Genomic_DNA"/>
</dbReference>